<organism evidence="1 2">
    <name type="scientific">Dendrolimus kikuchii</name>
    <dbReference type="NCBI Taxonomy" id="765133"/>
    <lineage>
        <taxon>Eukaryota</taxon>
        <taxon>Metazoa</taxon>
        <taxon>Ecdysozoa</taxon>
        <taxon>Arthropoda</taxon>
        <taxon>Hexapoda</taxon>
        <taxon>Insecta</taxon>
        <taxon>Pterygota</taxon>
        <taxon>Neoptera</taxon>
        <taxon>Endopterygota</taxon>
        <taxon>Lepidoptera</taxon>
        <taxon>Glossata</taxon>
        <taxon>Ditrysia</taxon>
        <taxon>Bombycoidea</taxon>
        <taxon>Lasiocampidae</taxon>
        <taxon>Dendrolimus</taxon>
    </lineage>
</organism>
<keyword evidence="2" id="KW-1185">Reference proteome</keyword>
<sequence>MPLVQAGKHTSSTQNSKIDGRSIIRQAFIDSGINDSAAEIMLASLSTNTLKQYQPYIVTWAKHSQESDIPLTNPSISDVILFLTKKFHEGLSYGSLNSLRSALSLIIGSHLGNNERIKRLFKGFFKLRPSAPKYNNTWDVSNLLNHIAEKYIDNSNLEMISKKTATLLILATGQRSISCININNIDIKEDCITIKIDKLIKTSAPNKCQPFLTLPFFKGKTEICPARALSDYLRATSTIRNTSMLFISYRKPYKGVSTNTISRWIKKCMEESGIDVLTFTTHSTRHATTSVAFKKGVNIDEIRRTAGWTGESTRWKFQSLSILDLTSRHLGPLPYFVNTPPPTSAPPDLVM</sequence>
<comment type="caution">
    <text evidence="1">The sequence shown here is derived from an EMBL/GenBank/DDBJ whole genome shotgun (WGS) entry which is preliminary data.</text>
</comment>
<name>A0ACC1DJ07_9NEOP</name>
<reference evidence="1 2" key="1">
    <citation type="journal article" date="2021" name="Front. Genet.">
        <title>Chromosome-Level Genome Assembly Reveals Significant Gene Expansion in the Toll and IMD Signaling Pathways of Dendrolimus kikuchii.</title>
        <authorList>
            <person name="Zhou J."/>
            <person name="Wu P."/>
            <person name="Xiong Z."/>
            <person name="Liu N."/>
            <person name="Zhao N."/>
            <person name="Ji M."/>
            <person name="Qiu Y."/>
            <person name="Yang B."/>
        </authorList>
    </citation>
    <scope>NUCLEOTIDE SEQUENCE [LARGE SCALE GENOMIC DNA]</scope>
    <source>
        <strain evidence="1">Ann1</strain>
    </source>
</reference>
<accession>A0ACC1DJ07</accession>
<proteinExistence type="predicted"/>
<dbReference type="EMBL" id="CM034387">
    <property type="protein sequence ID" value="KAJ0183938.1"/>
    <property type="molecule type" value="Genomic_DNA"/>
</dbReference>
<dbReference type="Proteomes" id="UP000824533">
    <property type="component" value="Linkage Group LG01"/>
</dbReference>
<evidence type="ECO:0000313" key="2">
    <source>
        <dbReference type="Proteomes" id="UP000824533"/>
    </source>
</evidence>
<evidence type="ECO:0000313" key="1">
    <source>
        <dbReference type="EMBL" id="KAJ0183938.1"/>
    </source>
</evidence>
<protein>
    <submittedName>
        <fullName evidence="1">Uncharacterized protein</fullName>
    </submittedName>
</protein>
<gene>
    <name evidence="1" type="ORF">K1T71_000361</name>
</gene>